<reference evidence="1 2" key="1">
    <citation type="submission" date="2019-07" db="EMBL/GenBank/DDBJ databases">
        <title>De Novo Assembly of kiwifruit Actinidia rufa.</title>
        <authorList>
            <person name="Sugita-Konishi S."/>
            <person name="Sato K."/>
            <person name="Mori E."/>
            <person name="Abe Y."/>
            <person name="Kisaki G."/>
            <person name="Hamano K."/>
            <person name="Suezawa K."/>
            <person name="Otani M."/>
            <person name="Fukuda T."/>
            <person name="Manabe T."/>
            <person name="Gomi K."/>
            <person name="Tabuchi M."/>
            <person name="Akimitsu K."/>
            <person name="Kataoka I."/>
        </authorList>
    </citation>
    <scope>NUCLEOTIDE SEQUENCE [LARGE SCALE GENOMIC DNA]</scope>
    <source>
        <strain evidence="2">cv. Fuchu</strain>
    </source>
</reference>
<dbReference type="AlphaFoldDB" id="A0A7J0F9L8"/>
<evidence type="ECO:0000313" key="2">
    <source>
        <dbReference type="Proteomes" id="UP000585474"/>
    </source>
</evidence>
<gene>
    <name evidence="1" type="ORF">Acr_10g0007500</name>
</gene>
<protein>
    <submittedName>
        <fullName evidence="1">Uncharacterized protein</fullName>
    </submittedName>
</protein>
<dbReference type="EMBL" id="BJWL01000010">
    <property type="protein sequence ID" value="GFY95365.1"/>
    <property type="molecule type" value="Genomic_DNA"/>
</dbReference>
<keyword evidence="2" id="KW-1185">Reference proteome</keyword>
<proteinExistence type="predicted"/>
<sequence length="68" mass="7538">MRAAIVRQKSEAPASQSIYAYLEDDIEEEDISPTGSGVKVAGVDMAIKLERKERNASIAIDQCVWARR</sequence>
<dbReference type="Proteomes" id="UP000585474">
    <property type="component" value="Unassembled WGS sequence"/>
</dbReference>
<accession>A0A7J0F9L8</accession>
<name>A0A7J0F9L8_9ERIC</name>
<organism evidence="1 2">
    <name type="scientific">Actinidia rufa</name>
    <dbReference type="NCBI Taxonomy" id="165716"/>
    <lineage>
        <taxon>Eukaryota</taxon>
        <taxon>Viridiplantae</taxon>
        <taxon>Streptophyta</taxon>
        <taxon>Embryophyta</taxon>
        <taxon>Tracheophyta</taxon>
        <taxon>Spermatophyta</taxon>
        <taxon>Magnoliopsida</taxon>
        <taxon>eudicotyledons</taxon>
        <taxon>Gunneridae</taxon>
        <taxon>Pentapetalae</taxon>
        <taxon>asterids</taxon>
        <taxon>Ericales</taxon>
        <taxon>Actinidiaceae</taxon>
        <taxon>Actinidia</taxon>
    </lineage>
</organism>
<comment type="caution">
    <text evidence="1">The sequence shown here is derived from an EMBL/GenBank/DDBJ whole genome shotgun (WGS) entry which is preliminary data.</text>
</comment>
<evidence type="ECO:0000313" key="1">
    <source>
        <dbReference type="EMBL" id="GFY95365.1"/>
    </source>
</evidence>